<feature type="region of interest" description="Disordered" evidence="1">
    <location>
        <begin position="1"/>
        <end position="23"/>
    </location>
</feature>
<dbReference type="EMBL" id="BSPL01000008">
    <property type="protein sequence ID" value="GLS68805.1"/>
    <property type="molecule type" value="Genomic_DNA"/>
</dbReference>
<evidence type="ECO:0000313" key="2">
    <source>
        <dbReference type="EMBL" id="GLS68805.1"/>
    </source>
</evidence>
<evidence type="ECO:0000313" key="3">
    <source>
        <dbReference type="Proteomes" id="UP001157440"/>
    </source>
</evidence>
<dbReference type="AlphaFoldDB" id="A0AA37TB85"/>
<proteinExistence type="predicted"/>
<evidence type="ECO:0000256" key="1">
    <source>
        <dbReference type="SAM" id="MobiDB-lite"/>
    </source>
</evidence>
<accession>A0AA37TB85</accession>
<name>A0AA37TB85_9HYPH</name>
<sequence>MLGEGRARGQNEPEAQSWPEMSHACFPSAQVPIQGRFGHARACHGGKVNVATPIGGDQG</sequence>
<feature type="compositionally biased region" description="Basic and acidic residues" evidence="1">
    <location>
        <begin position="1"/>
        <end position="11"/>
    </location>
</feature>
<comment type="caution">
    <text evidence="2">The sequence shown here is derived from an EMBL/GenBank/DDBJ whole genome shotgun (WGS) entry which is preliminary data.</text>
</comment>
<gene>
    <name evidence="2" type="ORF">GCM10007890_08170</name>
</gene>
<keyword evidence="3" id="KW-1185">Reference proteome</keyword>
<reference evidence="3" key="1">
    <citation type="journal article" date="2019" name="Int. J. Syst. Evol. Microbiol.">
        <title>The Global Catalogue of Microorganisms (GCM) 10K type strain sequencing project: providing services to taxonomists for standard genome sequencing and annotation.</title>
        <authorList>
            <consortium name="The Broad Institute Genomics Platform"/>
            <consortium name="The Broad Institute Genome Sequencing Center for Infectious Disease"/>
            <person name="Wu L."/>
            <person name="Ma J."/>
        </authorList>
    </citation>
    <scope>NUCLEOTIDE SEQUENCE [LARGE SCALE GENOMIC DNA]</scope>
    <source>
        <strain evidence="3">NBRC 103632</strain>
    </source>
</reference>
<organism evidence="2 3">
    <name type="scientific">Methylobacterium tardum</name>
    <dbReference type="NCBI Taxonomy" id="374432"/>
    <lineage>
        <taxon>Bacteria</taxon>
        <taxon>Pseudomonadati</taxon>
        <taxon>Pseudomonadota</taxon>
        <taxon>Alphaproteobacteria</taxon>
        <taxon>Hyphomicrobiales</taxon>
        <taxon>Methylobacteriaceae</taxon>
        <taxon>Methylobacterium</taxon>
    </lineage>
</organism>
<dbReference type="Proteomes" id="UP001157440">
    <property type="component" value="Unassembled WGS sequence"/>
</dbReference>
<protein>
    <submittedName>
        <fullName evidence="2">Uncharacterized protein</fullName>
    </submittedName>
</protein>